<evidence type="ECO:0000313" key="1">
    <source>
        <dbReference type="EMBL" id="BAM99092.1"/>
    </source>
</evidence>
<dbReference type="GeneID" id="15042033"/>
<dbReference type="Proteomes" id="UP000011861">
    <property type="component" value="Segment"/>
</dbReference>
<keyword evidence="2" id="KW-1185">Reference proteome</keyword>
<sequence length="52" mass="6013">MDIHTFAFLFGPEEPKQHKPGDFDDIIRQMEEKLEFSKAELALLNHMNKPAG</sequence>
<proteinExistence type="predicted"/>
<dbReference type="KEGG" id="vg:15042033"/>
<dbReference type="EMBL" id="AB711120">
    <property type="protein sequence ID" value="BAM99092.1"/>
    <property type="molecule type" value="Genomic_DNA"/>
</dbReference>
<accession>M4ZQW5</accession>
<dbReference type="RefSeq" id="YP_007678038.1">
    <property type="nucleotide sequence ID" value="NC_020883.1"/>
</dbReference>
<reference evidence="1 2" key="1">
    <citation type="journal article" date="2013" name="Virus Genes">
        <title>Complete nucleotide sequence of Bacillus subtilis (natto) bacteriophage PM1, a phage associated with disruption of food production.</title>
        <authorList>
            <person name="Umene K."/>
            <person name="Shiraishi A."/>
        </authorList>
    </citation>
    <scope>NUCLEOTIDE SEQUENCE [LARGE SCALE GENOMIC DNA]</scope>
    <source>
        <strain evidence="1">PM1</strain>
    </source>
</reference>
<protein>
    <submittedName>
        <fullName evidence="1">Uncharacterized protein</fullName>
    </submittedName>
</protein>
<name>M4ZQW5_9CAUD</name>
<evidence type="ECO:0000313" key="2">
    <source>
        <dbReference type="Proteomes" id="UP000011861"/>
    </source>
</evidence>
<organism evidence="1 2">
    <name type="scientific">Bacillus phage PM1</name>
    <dbReference type="NCBI Taxonomy" id="547228"/>
    <lineage>
        <taxon>Viruses</taxon>
        <taxon>Duplodnaviria</taxon>
        <taxon>Heunggongvirae</taxon>
        <taxon>Uroviricota</taxon>
        <taxon>Caudoviricetes</taxon>
        <taxon>Pemunavirus</taxon>
        <taxon>Pemunavirus PM1</taxon>
    </lineage>
</organism>